<gene>
    <name evidence="1" type="ORF">CPELLU_LOCUS3269</name>
</gene>
<dbReference type="Proteomes" id="UP000789759">
    <property type="component" value="Unassembled WGS sequence"/>
</dbReference>
<organism evidence="1 2">
    <name type="scientific">Cetraspora pellucida</name>
    <dbReference type="NCBI Taxonomy" id="1433469"/>
    <lineage>
        <taxon>Eukaryota</taxon>
        <taxon>Fungi</taxon>
        <taxon>Fungi incertae sedis</taxon>
        <taxon>Mucoromycota</taxon>
        <taxon>Glomeromycotina</taxon>
        <taxon>Glomeromycetes</taxon>
        <taxon>Diversisporales</taxon>
        <taxon>Gigasporaceae</taxon>
        <taxon>Cetraspora</taxon>
    </lineage>
</organism>
<comment type="caution">
    <text evidence="1">The sequence shown here is derived from an EMBL/GenBank/DDBJ whole genome shotgun (WGS) entry which is preliminary data.</text>
</comment>
<evidence type="ECO:0000313" key="1">
    <source>
        <dbReference type="EMBL" id="CAG8518537.1"/>
    </source>
</evidence>
<reference evidence="1" key="1">
    <citation type="submission" date="2021-06" db="EMBL/GenBank/DDBJ databases">
        <authorList>
            <person name="Kallberg Y."/>
            <person name="Tangrot J."/>
            <person name="Rosling A."/>
        </authorList>
    </citation>
    <scope>NUCLEOTIDE SEQUENCE</scope>
    <source>
        <strain evidence="1">FL966</strain>
    </source>
</reference>
<name>A0A9N9A3P3_9GLOM</name>
<proteinExistence type="predicted"/>
<accession>A0A9N9A3P3</accession>
<dbReference type="AlphaFoldDB" id="A0A9N9A3P3"/>
<dbReference type="OrthoDB" id="2415741at2759"/>
<evidence type="ECO:0000313" key="2">
    <source>
        <dbReference type="Proteomes" id="UP000789759"/>
    </source>
</evidence>
<keyword evidence="2" id="KW-1185">Reference proteome</keyword>
<sequence length="77" mass="8892">MKITNTLHYCANHLKAVSYTEEENDDGSISITSTHFTNLLFVFNNILFSLKKQTMLLQYVGQLLNAFEVPKFECFIL</sequence>
<protein>
    <submittedName>
        <fullName evidence="1">22246_t:CDS:1</fullName>
    </submittedName>
</protein>
<dbReference type="EMBL" id="CAJVQA010001553">
    <property type="protein sequence ID" value="CAG8518537.1"/>
    <property type="molecule type" value="Genomic_DNA"/>
</dbReference>